<dbReference type="PANTHER" id="PTHR40036:SF1">
    <property type="entry name" value="MACROCIN O-METHYLTRANSFERASE"/>
    <property type="match status" value="1"/>
</dbReference>
<dbReference type="Gene3D" id="3.40.50.150">
    <property type="entry name" value="Vaccinia Virus protein VP39"/>
    <property type="match status" value="1"/>
</dbReference>
<dbReference type="SUPFAM" id="SSF53335">
    <property type="entry name" value="S-adenosyl-L-methionine-dependent methyltransferases"/>
    <property type="match status" value="1"/>
</dbReference>
<dbReference type="PANTHER" id="PTHR40036">
    <property type="entry name" value="MACROCIN O-METHYLTRANSFERASE"/>
    <property type="match status" value="1"/>
</dbReference>
<gene>
    <name evidence="1" type="ORF">PSJ8397_01183</name>
</gene>
<dbReference type="Pfam" id="PF13578">
    <property type="entry name" value="Methyltransf_24"/>
    <property type="match status" value="1"/>
</dbReference>
<evidence type="ECO:0000313" key="1">
    <source>
        <dbReference type="EMBL" id="SLN28289.1"/>
    </source>
</evidence>
<keyword evidence="2" id="KW-1185">Reference proteome</keyword>
<name>A0A1Y5RY61_9RHOB</name>
<evidence type="ECO:0000313" key="2">
    <source>
        <dbReference type="Proteomes" id="UP000193623"/>
    </source>
</evidence>
<dbReference type="RefSeq" id="WP_085863651.1">
    <property type="nucleotide sequence ID" value="NZ_FWFT01000002.1"/>
</dbReference>
<dbReference type="OrthoDB" id="9811332at2"/>
<reference evidence="1 2" key="1">
    <citation type="submission" date="2017-03" db="EMBL/GenBank/DDBJ databases">
        <authorList>
            <person name="Afonso C.L."/>
            <person name="Miller P.J."/>
            <person name="Scott M.A."/>
            <person name="Spackman E."/>
            <person name="Goraichik I."/>
            <person name="Dimitrov K.M."/>
            <person name="Suarez D.L."/>
            <person name="Swayne D.E."/>
        </authorList>
    </citation>
    <scope>NUCLEOTIDE SEQUENCE [LARGE SCALE GENOMIC DNA]</scope>
    <source>
        <strain evidence="1 2">CECT 8397</strain>
    </source>
</reference>
<dbReference type="AlphaFoldDB" id="A0A1Y5RY61"/>
<dbReference type="InterPro" id="IPR029063">
    <property type="entry name" value="SAM-dependent_MTases_sf"/>
</dbReference>
<evidence type="ECO:0008006" key="3">
    <source>
        <dbReference type="Google" id="ProtNLM"/>
    </source>
</evidence>
<proteinExistence type="predicted"/>
<sequence length="218" mass="24392">MADSPIDLLAHQSRVESMQHFKSEMEQSMLFKRKEQGRVFAIKRATDNAVENGLYMELGVAEGAGCRTFGKHLAGHGLSMTGFDSFEGLEEDWTGIQTGRGAGAFSTGGKLPDVPDNVTLVKGWVQDTLPGYLKANADRPVGFVHMDMDTYTPTLFALKALKKRLRKGSVILFDELYGYPGWRHHEYKALMETYDPADYEYIGFAPESVSIQMRRTPK</sequence>
<protein>
    <recommendedName>
        <fullName evidence="3">Macrocin O-methyltransferase</fullName>
    </recommendedName>
</protein>
<organism evidence="1 2">
    <name type="scientific">Pseudooctadecabacter jejudonensis</name>
    <dbReference type="NCBI Taxonomy" id="1391910"/>
    <lineage>
        <taxon>Bacteria</taxon>
        <taxon>Pseudomonadati</taxon>
        <taxon>Pseudomonadota</taxon>
        <taxon>Alphaproteobacteria</taxon>
        <taxon>Rhodobacterales</taxon>
        <taxon>Paracoccaceae</taxon>
        <taxon>Pseudooctadecabacter</taxon>
    </lineage>
</organism>
<accession>A0A1Y5RY61</accession>
<dbReference type="EMBL" id="FWFT01000002">
    <property type="protein sequence ID" value="SLN28289.1"/>
    <property type="molecule type" value="Genomic_DNA"/>
</dbReference>
<dbReference type="Proteomes" id="UP000193623">
    <property type="component" value="Unassembled WGS sequence"/>
</dbReference>
<dbReference type="InterPro" id="IPR008884">
    <property type="entry name" value="TylF_MeTrfase"/>
</dbReference>